<name>A0A507FKE4_9FUNG</name>
<evidence type="ECO:0000256" key="3">
    <source>
        <dbReference type="ARBA" id="ARBA00022643"/>
    </source>
</evidence>
<keyword evidence="3" id="KW-0288">FMN</keyword>
<dbReference type="InterPro" id="IPR044152">
    <property type="entry name" value="YqjM-like"/>
</dbReference>
<dbReference type="GO" id="GO:0003959">
    <property type="term" value="F:NADPH dehydrogenase activity"/>
    <property type="evidence" value="ECO:0007669"/>
    <property type="project" value="InterPro"/>
</dbReference>
<protein>
    <recommendedName>
        <fullName evidence="7">NADH:flavin oxidoreductase/NADH oxidase N-terminal domain-containing protein</fullName>
    </recommendedName>
</protein>
<dbReference type="EMBL" id="QEAP01000055">
    <property type="protein sequence ID" value="TPX76180.1"/>
    <property type="molecule type" value="Genomic_DNA"/>
</dbReference>
<dbReference type="InterPro" id="IPR001155">
    <property type="entry name" value="OxRdtase_FMN_N"/>
</dbReference>
<feature type="domain" description="NADH:flavin oxidoreductase/NADH oxidase N-terminal" evidence="7">
    <location>
        <begin position="39"/>
        <end position="381"/>
    </location>
</feature>
<evidence type="ECO:0000313" key="8">
    <source>
        <dbReference type="EMBL" id="TPX76180.1"/>
    </source>
</evidence>
<dbReference type="CDD" id="cd02932">
    <property type="entry name" value="OYE_YqiM_FMN"/>
    <property type="match status" value="1"/>
</dbReference>
<comment type="cofactor">
    <cofactor evidence="1">
        <name>FMN</name>
        <dbReference type="ChEBI" id="CHEBI:58210"/>
    </cofactor>
</comment>
<proteinExistence type="predicted"/>
<reference evidence="8 9" key="1">
    <citation type="journal article" date="2019" name="Sci. Rep.">
        <title>Comparative genomics of chytrid fungi reveal insights into the obligate biotrophic and pathogenic lifestyle of Synchytrium endobioticum.</title>
        <authorList>
            <person name="van de Vossenberg B.T.L.H."/>
            <person name="Warris S."/>
            <person name="Nguyen H.D.T."/>
            <person name="van Gent-Pelzer M.P.E."/>
            <person name="Joly D.L."/>
            <person name="van de Geest H.C."/>
            <person name="Bonants P.J.M."/>
            <person name="Smith D.S."/>
            <person name="Levesque C.A."/>
            <person name="van der Lee T.A.J."/>
        </authorList>
    </citation>
    <scope>NUCLEOTIDE SEQUENCE [LARGE SCALE GENOMIC DNA]</scope>
    <source>
        <strain evidence="8 9">CBS 675.73</strain>
    </source>
</reference>
<dbReference type="Proteomes" id="UP000320333">
    <property type="component" value="Unassembled WGS sequence"/>
</dbReference>
<keyword evidence="4" id="KW-0521">NADP</keyword>
<dbReference type="PANTHER" id="PTHR43303">
    <property type="entry name" value="NADPH DEHYDROGENASE C23G7.10C-RELATED"/>
    <property type="match status" value="1"/>
</dbReference>
<evidence type="ECO:0000256" key="2">
    <source>
        <dbReference type="ARBA" id="ARBA00022630"/>
    </source>
</evidence>
<keyword evidence="2" id="KW-0285">Flavoprotein</keyword>
<keyword evidence="5" id="KW-0560">Oxidoreductase</keyword>
<evidence type="ECO:0000259" key="7">
    <source>
        <dbReference type="Pfam" id="PF00724"/>
    </source>
</evidence>
<evidence type="ECO:0000313" key="9">
    <source>
        <dbReference type="Proteomes" id="UP000320333"/>
    </source>
</evidence>
<dbReference type="AlphaFoldDB" id="A0A507FKE4"/>
<dbReference type="PANTHER" id="PTHR43303:SF4">
    <property type="entry name" value="NADPH DEHYDROGENASE C23G7.10C-RELATED"/>
    <property type="match status" value="1"/>
</dbReference>
<organism evidence="8 9">
    <name type="scientific">Chytriomyces confervae</name>
    <dbReference type="NCBI Taxonomy" id="246404"/>
    <lineage>
        <taxon>Eukaryota</taxon>
        <taxon>Fungi</taxon>
        <taxon>Fungi incertae sedis</taxon>
        <taxon>Chytridiomycota</taxon>
        <taxon>Chytridiomycota incertae sedis</taxon>
        <taxon>Chytridiomycetes</taxon>
        <taxon>Chytridiales</taxon>
        <taxon>Chytriomycetaceae</taxon>
        <taxon>Chytriomyces</taxon>
    </lineage>
</organism>
<evidence type="ECO:0000256" key="1">
    <source>
        <dbReference type="ARBA" id="ARBA00001917"/>
    </source>
</evidence>
<gene>
    <name evidence="8" type="ORF">CcCBS67573_g02552</name>
</gene>
<dbReference type="STRING" id="246404.A0A507FKE4"/>
<evidence type="ECO:0000256" key="5">
    <source>
        <dbReference type="ARBA" id="ARBA00023002"/>
    </source>
</evidence>
<comment type="caution">
    <text evidence="8">The sequence shown here is derived from an EMBL/GenBank/DDBJ whole genome shotgun (WGS) entry which is preliminary data.</text>
</comment>
<dbReference type="SUPFAM" id="SSF51395">
    <property type="entry name" value="FMN-linked oxidoreductases"/>
    <property type="match status" value="1"/>
</dbReference>
<dbReference type="GO" id="GO:0050661">
    <property type="term" value="F:NADP binding"/>
    <property type="evidence" value="ECO:0007669"/>
    <property type="project" value="InterPro"/>
</dbReference>
<feature type="region of interest" description="Disordered" evidence="6">
    <location>
        <begin position="1"/>
        <end position="29"/>
    </location>
</feature>
<dbReference type="InterPro" id="IPR013785">
    <property type="entry name" value="Aldolase_TIM"/>
</dbReference>
<dbReference type="Pfam" id="PF00724">
    <property type="entry name" value="Oxidored_FMN"/>
    <property type="match status" value="1"/>
</dbReference>
<evidence type="ECO:0000256" key="6">
    <source>
        <dbReference type="SAM" id="MobiDB-lite"/>
    </source>
</evidence>
<dbReference type="Gene3D" id="3.20.20.70">
    <property type="entry name" value="Aldolase class I"/>
    <property type="match status" value="1"/>
</dbReference>
<dbReference type="OrthoDB" id="72788at2759"/>
<dbReference type="GO" id="GO:0010181">
    <property type="term" value="F:FMN binding"/>
    <property type="evidence" value="ECO:0007669"/>
    <property type="project" value="InterPro"/>
</dbReference>
<sequence>MSKLRPFPVTSLPKATPGRLGKNAGGPKTTLDPNSAVLLFSPITFRGLTLKNRIGVSPMCQYSAQDGLPNAWHLSHLGSMASRGAGLILVEATGVSRTARITPNCLGLLSDAHVDAFKPIVEFIQSQGAAAGIQLAHAGRKASTLSPFFTDNSYSAVASQEVGGWPDEVVGPSPIKQAPTTANVVELDVEGIAQIVASFEKAAEMSLAAGFDVVEIHGAHGYLIHSFLSPLSNKRTDAYGGPLENRMRLALEVTRAVRAKWPETKPLFFRLSASDFVDGGLTIDESVIVCRELKALGVDVVDCSSMGIVPPTDASIPLQPGYNVPLAQKIRHESNVATAAVGLITEAAQAEAILQDGSADIVLLARAFLNDPSWVLNAAAKLGAEVEWPLQYRRGKPRM</sequence>
<evidence type="ECO:0000256" key="4">
    <source>
        <dbReference type="ARBA" id="ARBA00022857"/>
    </source>
</evidence>
<accession>A0A507FKE4</accession>
<keyword evidence="9" id="KW-1185">Reference proteome</keyword>